<organism evidence="1 2">
    <name type="scientific">Mycobacterium xenopi</name>
    <dbReference type="NCBI Taxonomy" id="1789"/>
    <lineage>
        <taxon>Bacteria</taxon>
        <taxon>Bacillati</taxon>
        <taxon>Actinomycetota</taxon>
        <taxon>Actinomycetes</taxon>
        <taxon>Mycobacteriales</taxon>
        <taxon>Mycobacteriaceae</taxon>
        <taxon>Mycobacterium</taxon>
    </lineage>
</organism>
<dbReference type="Proteomes" id="UP000464624">
    <property type="component" value="Chromosome"/>
</dbReference>
<protein>
    <submittedName>
        <fullName evidence="1">Uncharacterized protein</fullName>
    </submittedName>
</protein>
<name>A0AAD1LZU2_MYCXE</name>
<dbReference type="EMBL" id="AP022314">
    <property type="protein sequence ID" value="BBU20736.1"/>
    <property type="molecule type" value="Genomic_DNA"/>
</dbReference>
<reference evidence="1 2" key="1">
    <citation type="submission" date="2019-12" db="EMBL/GenBank/DDBJ databases">
        <title>Complete genome sequence of Mycolicibacterium xenopi str. JCM15661T.</title>
        <authorList>
            <person name="Yoshida M."/>
            <person name="Fukano H."/>
            <person name="Asakura T."/>
            <person name="Hoshino Y."/>
        </authorList>
    </citation>
    <scope>NUCLEOTIDE SEQUENCE [LARGE SCALE GENOMIC DNA]</scope>
    <source>
        <strain evidence="1 2">JCM 15661T</strain>
    </source>
</reference>
<proteinExistence type="predicted"/>
<evidence type="ECO:0000313" key="2">
    <source>
        <dbReference type="Proteomes" id="UP000464624"/>
    </source>
</evidence>
<dbReference type="KEGG" id="mxe:MYXE_05250"/>
<dbReference type="AlphaFoldDB" id="A0AAD1LZU2"/>
<sequence>MVGAPSGIPPNMLAGPLVPIAEEVARPLSRSTEAVAAIGAIEVQLWGTDNGPILAAWPMSAAALPRPLSLNPWMVPVI</sequence>
<gene>
    <name evidence="1" type="ORF">MYXE_05250</name>
</gene>
<accession>A0AAD1LZU2</accession>
<evidence type="ECO:0000313" key="1">
    <source>
        <dbReference type="EMBL" id="BBU20736.1"/>
    </source>
</evidence>